<dbReference type="Pfam" id="PF02775">
    <property type="entry name" value="TPP_enzyme_C"/>
    <property type="match status" value="1"/>
</dbReference>
<dbReference type="NCBIfam" id="NF005760">
    <property type="entry name" value="PRK07586.1"/>
    <property type="match status" value="1"/>
</dbReference>
<evidence type="ECO:0000256" key="3">
    <source>
        <dbReference type="ARBA" id="ARBA00007812"/>
    </source>
</evidence>
<keyword evidence="5" id="KW-0285">Flavoprotein</keyword>
<evidence type="ECO:0000256" key="8">
    <source>
        <dbReference type="ARBA" id="ARBA00023304"/>
    </source>
</evidence>
<comment type="catalytic activity">
    <reaction evidence="9">
        <text>2 pyruvate + H(+) = (2S)-2-acetolactate + CO2</text>
        <dbReference type="Rhea" id="RHEA:25249"/>
        <dbReference type="ChEBI" id="CHEBI:15361"/>
        <dbReference type="ChEBI" id="CHEBI:15378"/>
        <dbReference type="ChEBI" id="CHEBI:16526"/>
        <dbReference type="ChEBI" id="CHEBI:58476"/>
        <dbReference type="EC" id="2.2.1.6"/>
    </reaction>
</comment>
<dbReference type="GO" id="GO:0000287">
    <property type="term" value="F:magnesium ion binding"/>
    <property type="evidence" value="ECO:0007669"/>
    <property type="project" value="UniProtKB-ARBA"/>
</dbReference>
<proteinExistence type="inferred from homology"/>
<evidence type="ECO:0000256" key="9">
    <source>
        <dbReference type="ARBA" id="ARBA00048670"/>
    </source>
</evidence>
<evidence type="ECO:0000256" key="1">
    <source>
        <dbReference type="ARBA" id="ARBA00004974"/>
    </source>
</evidence>
<evidence type="ECO:0000256" key="7">
    <source>
        <dbReference type="ARBA" id="ARBA00023052"/>
    </source>
</evidence>
<protein>
    <recommendedName>
        <fullName evidence="4">acetolactate synthase</fullName>
        <ecNumber evidence="4">2.2.1.6</ecNumber>
    </recommendedName>
</protein>
<dbReference type="PANTHER" id="PTHR18968">
    <property type="entry name" value="THIAMINE PYROPHOSPHATE ENZYMES"/>
    <property type="match status" value="1"/>
</dbReference>
<keyword evidence="7" id="KW-0786">Thiamine pyrophosphate</keyword>
<keyword evidence="8" id="KW-0100">Branched-chain amino acid biosynthesis</keyword>
<dbReference type="RefSeq" id="WP_010839870.1">
    <property type="nucleotide sequence ID" value="NZ_QRCM01000001.1"/>
</dbReference>
<comment type="pathway">
    <text evidence="1">Amino-acid biosynthesis; L-isoleucine biosynthesis; L-isoleucine from 2-oxobutanoate: step 1/4.</text>
</comment>
<dbReference type="GO" id="GO:0030976">
    <property type="term" value="F:thiamine pyrophosphate binding"/>
    <property type="evidence" value="ECO:0007669"/>
    <property type="project" value="InterPro"/>
</dbReference>
<comment type="similarity">
    <text evidence="3">Belongs to the TPP enzyme family.</text>
</comment>
<evidence type="ECO:0000259" key="11">
    <source>
        <dbReference type="Pfam" id="PF02776"/>
    </source>
</evidence>
<feature type="domain" description="Thiamine pyrophosphate enzyme N-terminal TPP-binding" evidence="11">
    <location>
        <begin position="5"/>
        <end position="109"/>
    </location>
</feature>
<keyword evidence="6" id="KW-0274">FAD</keyword>
<dbReference type="UniPathway" id="UPA00049">
    <property type="reaction ID" value="UER00059"/>
</dbReference>
<gene>
    <name evidence="12" type="ORF">DW322_13025</name>
</gene>
<dbReference type="InterPro" id="IPR029061">
    <property type="entry name" value="THDP-binding"/>
</dbReference>
<name>A0A6P2CEJ9_9NOCA</name>
<dbReference type="UniPathway" id="UPA00047">
    <property type="reaction ID" value="UER00055"/>
</dbReference>
<evidence type="ECO:0000256" key="5">
    <source>
        <dbReference type="ARBA" id="ARBA00022630"/>
    </source>
</evidence>
<dbReference type="InterPro" id="IPR045229">
    <property type="entry name" value="TPP_enz"/>
</dbReference>
<dbReference type="SUPFAM" id="SSF52518">
    <property type="entry name" value="Thiamin diphosphate-binding fold (THDP-binding)"/>
    <property type="match status" value="2"/>
</dbReference>
<dbReference type="CDD" id="cd02002">
    <property type="entry name" value="TPP_BFDC"/>
    <property type="match status" value="1"/>
</dbReference>
<evidence type="ECO:0000259" key="10">
    <source>
        <dbReference type="Pfam" id="PF02775"/>
    </source>
</evidence>
<dbReference type="Gene3D" id="3.40.50.970">
    <property type="match status" value="2"/>
</dbReference>
<comment type="caution">
    <text evidence="12">The sequence shown here is derived from an EMBL/GenBank/DDBJ whole genome shotgun (WGS) entry which is preliminary data.</text>
</comment>
<dbReference type="EC" id="2.2.1.6" evidence="4"/>
<accession>A0A6P2CEJ9</accession>
<evidence type="ECO:0000313" key="13">
    <source>
        <dbReference type="Proteomes" id="UP000471120"/>
    </source>
</evidence>
<dbReference type="InterPro" id="IPR011766">
    <property type="entry name" value="TPP_enzyme_TPP-bd"/>
</dbReference>
<dbReference type="AlphaFoldDB" id="A0A6P2CEJ9"/>
<dbReference type="GO" id="GO:0003984">
    <property type="term" value="F:acetolactate synthase activity"/>
    <property type="evidence" value="ECO:0007669"/>
    <property type="project" value="UniProtKB-EC"/>
</dbReference>
<dbReference type="GO" id="GO:0009097">
    <property type="term" value="P:isoleucine biosynthetic process"/>
    <property type="evidence" value="ECO:0007669"/>
    <property type="project" value="UniProtKB-UniPathway"/>
</dbReference>
<organism evidence="12 13">
    <name type="scientific">Rhodococcus rhodnii</name>
    <dbReference type="NCBI Taxonomy" id="38312"/>
    <lineage>
        <taxon>Bacteria</taxon>
        <taxon>Bacillati</taxon>
        <taxon>Actinomycetota</taxon>
        <taxon>Actinomycetes</taxon>
        <taxon>Mycobacteriales</taxon>
        <taxon>Nocardiaceae</taxon>
        <taxon>Rhodococcus</taxon>
    </lineage>
</organism>
<dbReference type="CDD" id="cd07035">
    <property type="entry name" value="TPP_PYR_POX_like"/>
    <property type="match status" value="1"/>
</dbReference>
<comment type="pathway">
    <text evidence="2">Amino-acid biosynthesis; L-valine biosynthesis; L-valine from pyruvate: step 1/4.</text>
</comment>
<dbReference type="EMBL" id="QRCM01000001">
    <property type="protein sequence ID" value="TXG90975.1"/>
    <property type="molecule type" value="Genomic_DNA"/>
</dbReference>
<dbReference type="GO" id="GO:0050660">
    <property type="term" value="F:flavin adenine dinucleotide binding"/>
    <property type="evidence" value="ECO:0007669"/>
    <property type="project" value="TreeGrafter"/>
</dbReference>
<keyword evidence="8" id="KW-0028">Amino-acid biosynthesis</keyword>
<evidence type="ECO:0000256" key="2">
    <source>
        <dbReference type="ARBA" id="ARBA00005025"/>
    </source>
</evidence>
<reference evidence="12 13" key="1">
    <citation type="submission" date="2018-07" db="EMBL/GenBank/DDBJ databases">
        <title>Genome sequence of Rhodococcus rhodnii ATCC 35071 from Rhodnius prolixus.</title>
        <authorList>
            <person name="Patel V."/>
            <person name="Vogel K.J."/>
        </authorList>
    </citation>
    <scope>NUCLEOTIDE SEQUENCE [LARGE SCALE GENOMIC DNA]</scope>
    <source>
        <strain evidence="12 13">ATCC 35071</strain>
    </source>
</reference>
<dbReference type="InterPro" id="IPR012001">
    <property type="entry name" value="Thiamin_PyroP_enz_TPP-bd_dom"/>
</dbReference>
<evidence type="ECO:0000256" key="4">
    <source>
        <dbReference type="ARBA" id="ARBA00013145"/>
    </source>
</evidence>
<evidence type="ECO:0000256" key="6">
    <source>
        <dbReference type="ARBA" id="ARBA00022827"/>
    </source>
</evidence>
<evidence type="ECO:0000313" key="12">
    <source>
        <dbReference type="EMBL" id="TXG90975.1"/>
    </source>
</evidence>
<dbReference type="Proteomes" id="UP000471120">
    <property type="component" value="Unassembled WGS sequence"/>
</dbReference>
<dbReference type="Pfam" id="PF02776">
    <property type="entry name" value="TPP_enzyme_N"/>
    <property type="match status" value="1"/>
</dbReference>
<dbReference type="PANTHER" id="PTHR18968:SF86">
    <property type="entry name" value="ACETOLACTATE SYNTHASE LARGE SUBUNIT ILVX-RELATED"/>
    <property type="match status" value="1"/>
</dbReference>
<sequence length="527" mass="54509">MSDTTGADRLVAAAAAHGVGLCLANPGTTEMGLVAALDRSDAMRSCLVLFEGVATGAADGYARLTGTPAMTLLHLGPGLAYGLPNMHNAHRARSPMLVVVGDHTTGHLRLDAPLTTDVEGLARPMSGWVGRTSSPGAVDLAVADAWGAATDRRDVATLVVPADHQTDTAVPLSADAIARYGSRRPRARPVPDGAVVDAVAARLAQPDSRPLFLLGADALDVSARVVVERLCNRTGGTAFTGTTMARIARGGDVPEFGRLPYFPEDAAAALVAATPLVLVGARPPVAFFGYAGRPGELAEGLECLTLATEDEASLVALEALDEALAHIRPRVARRPVAAPVVPEYSDGQSLDGWSVGAVVAETMPHDAIVSLEGSTVGHGFFTASAGGARHDVLTNTGGAIGQGLPVALGAALAAPRRRVVAVQSDGSAQYTLQTLWTMARESTDVTVVLVSNRRYGILETELKRLGHAPGHVAERMTSLTGPALDWQATARGYGVPAVRAGTVRELREALTRAHCEPGPTLVEAVVV</sequence>
<feature type="domain" description="Thiamine pyrophosphate enzyme TPP-binding" evidence="10">
    <location>
        <begin position="392"/>
        <end position="523"/>
    </location>
</feature>
<dbReference type="GO" id="GO:0009099">
    <property type="term" value="P:L-valine biosynthetic process"/>
    <property type="evidence" value="ECO:0007669"/>
    <property type="project" value="UniProtKB-UniPathway"/>
</dbReference>